<dbReference type="RefSeq" id="WP_343878288.1">
    <property type="nucleotide sequence ID" value="NZ_BAAAIJ010000013.1"/>
</dbReference>
<name>A0ABW4Q7U1_9MICC</name>
<gene>
    <name evidence="1" type="ORF">ACFSFX_09360</name>
</gene>
<dbReference type="Proteomes" id="UP001597307">
    <property type="component" value="Unassembled WGS sequence"/>
</dbReference>
<organism evidence="1 2">
    <name type="scientific">Arthrobacter flavus</name>
    <dbReference type="NCBI Taxonomy" id="95172"/>
    <lineage>
        <taxon>Bacteria</taxon>
        <taxon>Bacillati</taxon>
        <taxon>Actinomycetota</taxon>
        <taxon>Actinomycetes</taxon>
        <taxon>Micrococcales</taxon>
        <taxon>Micrococcaceae</taxon>
        <taxon>Arthrobacter</taxon>
    </lineage>
</organism>
<sequence length="132" mass="14410">MDVVRIELADLIASLSAVLPSHVPMTQRPNPLCPEDVLLEWRPETAGASILDIGWEASGVDVQFGFSTGYFDLFGPDTDQASSDARLKTLIELAETVALGRMVAFTETANNSRVETTVFGCRSGPHQYRSHE</sequence>
<dbReference type="EMBL" id="JBHUGA010000030">
    <property type="protein sequence ID" value="MFD1846804.1"/>
    <property type="molecule type" value="Genomic_DNA"/>
</dbReference>
<proteinExistence type="predicted"/>
<protein>
    <submittedName>
        <fullName evidence="1">Uncharacterized protein</fullName>
    </submittedName>
</protein>
<evidence type="ECO:0000313" key="2">
    <source>
        <dbReference type="Proteomes" id="UP001597307"/>
    </source>
</evidence>
<accession>A0ABW4Q7U1</accession>
<comment type="caution">
    <text evidence="1">The sequence shown here is derived from an EMBL/GenBank/DDBJ whole genome shotgun (WGS) entry which is preliminary data.</text>
</comment>
<keyword evidence="2" id="KW-1185">Reference proteome</keyword>
<reference evidence="2" key="1">
    <citation type="journal article" date="2019" name="Int. J. Syst. Evol. Microbiol.">
        <title>The Global Catalogue of Microorganisms (GCM) 10K type strain sequencing project: providing services to taxonomists for standard genome sequencing and annotation.</title>
        <authorList>
            <consortium name="The Broad Institute Genomics Platform"/>
            <consortium name="The Broad Institute Genome Sequencing Center for Infectious Disease"/>
            <person name="Wu L."/>
            <person name="Ma J."/>
        </authorList>
    </citation>
    <scope>NUCLEOTIDE SEQUENCE [LARGE SCALE GENOMIC DNA]</scope>
    <source>
        <strain evidence="2">JCM 11496</strain>
    </source>
</reference>
<evidence type="ECO:0000313" key="1">
    <source>
        <dbReference type="EMBL" id="MFD1846804.1"/>
    </source>
</evidence>